<dbReference type="EMBL" id="OX459947">
    <property type="protein sequence ID" value="CAI9153843.1"/>
    <property type="molecule type" value="Genomic_DNA"/>
</dbReference>
<keyword evidence="3" id="KW-1185">Reference proteome</keyword>
<gene>
    <name evidence="2" type="ORF">MRATA1EN1_LOCUS2805</name>
</gene>
<evidence type="ECO:0000256" key="1">
    <source>
        <dbReference type="SAM" id="MobiDB-lite"/>
    </source>
</evidence>
<feature type="region of interest" description="Disordered" evidence="1">
    <location>
        <begin position="1"/>
        <end position="150"/>
    </location>
</feature>
<dbReference type="Proteomes" id="UP001176941">
    <property type="component" value="Chromosome 11"/>
</dbReference>
<accession>A0ABN8Y063</accession>
<feature type="compositionally biased region" description="Basic and acidic residues" evidence="1">
    <location>
        <begin position="107"/>
        <end position="131"/>
    </location>
</feature>
<evidence type="ECO:0000313" key="3">
    <source>
        <dbReference type="Proteomes" id="UP001176941"/>
    </source>
</evidence>
<proteinExistence type="predicted"/>
<sequence length="150" mass="15755">MCLHHSQRPGLLLSAHSQEPRGPGSLAAIVRKRTETQEPRSPTLGQKSGDLAPPMCGARPEPGRLACPFRGQNGNRNPRSERYGQVAFPMPGRPAQQEAPGEPRSSGGEEKGDVGEGELRERGAPASEGRRSPGLPGGGRAAGEAGSRLH</sequence>
<reference evidence="2" key="1">
    <citation type="submission" date="2023-04" db="EMBL/GenBank/DDBJ databases">
        <authorList>
            <consortium name="ELIXIR-Norway"/>
        </authorList>
    </citation>
    <scope>NUCLEOTIDE SEQUENCE [LARGE SCALE GENOMIC DNA]</scope>
</reference>
<organism evidence="2 3">
    <name type="scientific">Rangifer tarandus platyrhynchus</name>
    <name type="common">Svalbard reindeer</name>
    <dbReference type="NCBI Taxonomy" id="3082113"/>
    <lineage>
        <taxon>Eukaryota</taxon>
        <taxon>Metazoa</taxon>
        <taxon>Chordata</taxon>
        <taxon>Craniata</taxon>
        <taxon>Vertebrata</taxon>
        <taxon>Euteleostomi</taxon>
        <taxon>Mammalia</taxon>
        <taxon>Eutheria</taxon>
        <taxon>Laurasiatheria</taxon>
        <taxon>Artiodactyla</taxon>
        <taxon>Ruminantia</taxon>
        <taxon>Pecora</taxon>
        <taxon>Cervidae</taxon>
        <taxon>Odocoileinae</taxon>
        <taxon>Rangifer</taxon>
    </lineage>
</organism>
<name>A0ABN8Y063_RANTA</name>
<evidence type="ECO:0000313" key="2">
    <source>
        <dbReference type="EMBL" id="CAI9153843.1"/>
    </source>
</evidence>
<protein>
    <submittedName>
        <fullName evidence="2">Uncharacterized protein</fullName>
    </submittedName>
</protein>